<evidence type="ECO:0000256" key="2">
    <source>
        <dbReference type="ARBA" id="ARBA00022490"/>
    </source>
</evidence>
<gene>
    <name evidence="5" type="ORF">ACAT0790_LOCUS24231</name>
</gene>
<dbReference type="Gene3D" id="3.80.10.10">
    <property type="entry name" value="Ribonuclease Inhibitor"/>
    <property type="match status" value="1"/>
</dbReference>
<evidence type="ECO:0008006" key="6">
    <source>
        <dbReference type="Google" id="ProtNLM"/>
    </source>
</evidence>
<feature type="region of interest" description="Disordered" evidence="4">
    <location>
        <begin position="181"/>
        <end position="258"/>
    </location>
</feature>
<accession>A0A7S1MLW5</accession>
<dbReference type="GO" id="GO:0051694">
    <property type="term" value="P:pointed-end actin filament capping"/>
    <property type="evidence" value="ECO:0007669"/>
    <property type="project" value="InterPro"/>
</dbReference>
<dbReference type="GO" id="GO:0005856">
    <property type="term" value="C:cytoskeleton"/>
    <property type="evidence" value="ECO:0007669"/>
    <property type="project" value="UniProtKB-SubCell"/>
</dbReference>
<evidence type="ECO:0000313" key="5">
    <source>
        <dbReference type="EMBL" id="CAD9135393.1"/>
    </source>
</evidence>
<dbReference type="InterPro" id="IPR004934">
    <property type="entry name" value="TMOD"/>
</dbReference>
<organism evidence="5">
    <name type="scientific">Alexandrium catenella</name>
    <name type="common">Red tide dinoflagellate</name>
    <name type="synonym">Gonyaulax catenella</name>
    <dbReference type="NCBI Taxonomy" id="2925"/>
    <lineage>
        <taxon>Eukaryota</taxon>
        <taxon>Sar</taxon>
        <taxon>Alveolata</taxon>
        <taxon>Dinophyceae</taxon>
        <taxon>Gonyaulacales</taxon>
        <taxon>Pyrocystaceae</taxon>
        <taxon>Alexandrium</taxon>
    </lineage>
</organism>
<feature type="region of interest" description="Disordered" evidence="4">
    <location>
        <begin position="273"/>
        <end position="365"/>
    </location>
</feature>
<keyword evidence="3" id="KW-0206">Cytoskeleton</keyword>
<evidence type="ECO:0000256" key="1">
    <source>
        <dbReference type="ARBA" id="ARBA00004245"/>
    </source>
</evidence>
<keyword evidence="2" id="KW-0963">Cytoplasm</keyword>
<dbReference type="GO" id="GO:0007015">
    <property type="term" value="P:actin filament organization"/>
    <property type="evidence" value="ECO:0007669"/>
    <property type="project" value="TreeGrafter"/>
</dbReference>
<dbReference type="PANTHER" id="PTHR10901">
    <property type="entry name" value="TROPOMODULIN"/>
    <property type="match status" value="1"/>
</dbReference>
<dbReference type="GO" id="GO:0005523">
    <property type="term" value="F:tropomyosin binding"/>
    <property type="evidence" value="ECO:0007669"/>
    <property type="project" value="InterPro"/>
</dbReference>
<dbReference type="PANTHER" id="PTHR10901:SF6">
    <property type="entry name" value="TROPOMODULIN, ISOFORM N"/>
    <property type="match status" value="1"/>
</dbReference>
<feature type="compositionally biased region" description="Low complexity" evidence="4">
    <location>
        <begin position="228"/>
        <end position="246"/>
    </location>
</feature>
<dbReference type="InterPro" id="IPR032675">
    <property type="entry name" value="LRR_dom_sf"/>
</dbReference>
<feature type="compositionally biased region" description="Basic and acidic residues" evidence="4">
    <location>
        <begin position="348"/>
        <end position="359"/>
    </location>
</feature>
<proteinExistence type="predicted"/>
<feature type="region of interest" description="Disordered" evidence="4">
    <location>
        <begin position="378"/>
        <end position="418"/>
    </location>
</feature>
<evidence type="ECO:0000256" key="3">
    <source>
        <dbReference type="ARBA" id="ARBA00023212"/>
    </source>
</evidence>
<feature type="compositionally biased region" description="Polar residues" evidence="4">
    <location>
        <begin position="273"/>
        <end position="313"/>
    </location>
</feature>
<protein>
    <recommendedName>
        <fullName evidence="6">Tropomodulin</fullName>
    </recommendedName>
</protein>
<comment type="subcellular location">
    <subcellularLocation>
        <location evidence="1">Cytoplasm</location>
        <location evidence="1">Cytoskeleton</location>
    </subcellularLocation>
</comment>
<feature type="region of interest" description="Disordered" evidence="4">
    <location>
        <begin position="87"/>
        <end position="119"/>
    </location>
</feature>
<feature type="compositionally biased region" description="Low complexity" evidence="4">
    <location>
        <begin position="109"/>
        <end position="119"/>
    </location>
</feature>
<evidence type="ECO:0000256" key="4">
    <source>
        <dbReference type="SAM" id="MobiDB-lite"/>
    </source>
</evidence>
<sequence>MAWDDGHRRHSAPFYEVVPRLEKPGRRSIPVEVEVLKPSPQEVPAAPAPKRPACEVLDRACEAAAFAAAIWQLPLAGEHLAGGQPVAWQGAPREPAPARPVRPRARTLSPVKPATSSTSSSVLPAALAAAERQKQAAVQLAAAMAPGTYLPRTGSSVGFSAAPAPATARIPPPRLQCWDDVTGPPPQRTPSTAVSYQPPIVLPSPRSGVMTYQPPIRTSRTSRVSGCSATSAAAVPSAASSASSTTDAPQEAAPRLHHASTVSLSLDVAKNTEGGQWTSGASGCSRGRSPQASRSNYIAESNAGFRQSSPNLSTPQPPRRQVRPVAVTRGSHSKLPSASTAPASAREVPARAQHEDLRPEAAGPAEVVYDGSKVRAPVRSSHLPTESWDGHTETASDAVRTRVPARASRVSTDSADGHADKVSDAVKARLSTRASRLSTDSADGQVEVIPDAVKARLSARASRLSTDSADSPVEAVPDATKARLSARASRLSTDSADGHVEVLAEAVKSRAPARPSHWSTDSADDHPEVFFDAGKTRVPASASRPSTDSTTAGVNSSAFCSSGRASVCSSQALSGTPCFGPGAPVARGSVADSGSRRASAAASDDAASGIGSWALSTIDEELAGQICTVRDIAQLERLDLPFPRVLTGPNPAYLGTWMIWMVQRVALNESTLTVLDFTSYQMPSAAKEPRIAQKLVDSLAGNTHLRELFLTDSNLRGGAQAKVLAASLVKNSTLRALNIALNFLEPADLKDIFAALAENMALEDLKCSNQFCDQAGWDAYQALAAALKQNRTLRKLGMELNDAHWRDQINRALIRNTEARRKKRWQATQGLRHEAILGEELVPGRLVAGGGG</sequence>
<reference evidence="5" key="1">
    <citation type="submission" date="2021-01" db="EMBL/GenBank/DDBJ databases">
        <authorList>
            <person name="Corre E."/>
            <person name="Pelletier E."/>
            <person name="Niang G."/>
            <person name="Scheremetjew M."/>
            <person name="Finn R."/>
            <person name="Kale V."/>
            <person name="Holt S."/>
            <person name="Cochrane G."/>
            <person name="Meng A."/>
            <person name="Brown T."/>
            <person name="Cohen L."/>
        </authorList>
    </citation>
    <scope>NUCLEOTIDE SEQUENCE</scope>
    <source>
        <strain evidence="5">OF101</strain>
    </source>
</reference>
<dbReference type="SUPFAM" id="SSF52047">
    <property type="entry name" value="RNI-like"/>
    <property type="match status" value="1"/>
</dbReference>
<name>A0A7S1MLW5_ALECA</name>
<feature type="compositionally biased region" description="Polar residues" evidence="4">
    <location>
        <begin position="216"/>
        <end position="227"/>
    </location>
</feature>
<dbReference type="EMBL" id="HBGE01040214">
    <property type="protein sequence ID" value="CAD9135393.1"/>
    <property type="molecule type" value="Transcribed_RNA"/>
</dbReference>
<dbReference type="AlphaFoldDB" id="A0A7S1MLW5"/>